<protein>
    <recommendedName>
        <fullName evidence="2">Restriction endonuclease type II EcoRII C-terminal domain-containing protein</fullName>
    </recommendedName>
</protein>
<dbReference type="InterPro" id="IPR038365">
    <property type="entry name" value="EcoRII_C_sf"/>
</dbReference>
<feature type="domain" description="Restriction endonuclease type II EcoRII C-terminal" evidence="2">
    <location>
        <begin position="87"/>
        <end position="166"/>
    </location>
</feature>
<comment type="caution">
    <text evidence="3">The sequence shown here is derived from an EMBL/GenBank/DDBJ whole genome shotgun (WGS) entry which is preliminary data.</text>
</comment>
<dbReference type="AlphaFoldDB" id="A0A3R9R1B6"/>
<keyword evidence="1" id="KW-0175">Coiled coil</keyword>
<evidence type="ECO:0000313" key="3">
    <source>
        <dbReference type="EMBL" id="RSN78690.1"/>
    </source>
</evidence>
<organism evidence="3 4">
    <name type="scientific">Candidatus Methanodesulfokora washburnensis</name>
    <dbReference type="NCBI Taxonomy" id="2478471"/>
    <lineage>
        <taxon>Archaea</taxon>
        <taxon>Thermoproteota</taxon>
        <taxon>Candidatus Korarchaeia</taxon>
        <taxon>Candidatus Korarchaeia incertae sedis</taxon>
        <taxon>Candidatus Methanodesulfokora</taxon>
    </lineage>
</organism>
<dbReference type="GO" id="GO:0003677">
    <property type="term" value="F:DNA binding"/>
    <property type="evidence" value="ECO:0007669"/>
    <property type="project" value="InterPro"/>
</dbReference>
<evidence type="ECO:0000313" key="4">
    <source>
        <dbReference type="Proteomes" id="UP000277582"/>
    </source>
</evidence>
<dbReference type="GO" id="GO:0009307">
    <property type="term" value="P:DNA restriction-modification system"/>
    <property type="evidence" value="ECO:0007669"/>
    <property type="project" value="InterPro"/>
</dbReference>
<name>A0A3R9R1B6_9CREN</name>
<gene>
    <name evidence="3" type="ORF">D6D85_00665</name>
</gene>
<dbReference type="RefSeq" id="WP_125670104.1">
    <property type="nucleotide sequence ID" value="NZ_RCOS01000012.1"/>
</dbReference>
<dbReference type="GO" id="GO:0009036">
    <property type="term" value="F:type II site-specific deoxyribonuclease activity"/>
    <property type="evidence" value="ECO:0007669"/>
    <property type="project" value="InterPro"/>
</dbReference>
<dbReference type="Gene3D" id="3.40.91.80">
    <property type="match status" value="1"/>
</dbReference>
<keyword evidence="4" id="KW-1185">Reference proteome</keyword>
<evidence type="ECO:0000256" key="1">
    <source>
        <dbReference type="SAM" id="Coils"/>
    </source>
</evidence>
<dbReference type="EMBL" id="RCOS01000012">
    <property type="protein sequence ID" value="RSN78690.1"/>
    <property type="molecule type" value="Genomic_DNA"/>
</dbReference>
<accession>A0A3R9R1B6</accession>
<dbReference type="InterPro" id="IPR015109">
    <property type="entry name" value="Restrct_endonuc_II_EcoRII_C"/>
</dbReference>
<dbReference type="Pfam" id="PF09019">
    <property type="entry name" value="EcoRII-C"/>
    <property type="match status" value="1"/>
</dbReference>
<dbReference type="InterPro" id="IPR011335">
    <property type="entry name" value="Restrct_endonuc-II-like"/>
</dbReference>
<proteinExistence type="predicted"/>
<reference evidence="3 4" key="1">
    <citation type="submission" date="2018-10" db="EMBL/GenBank/DDBJ databases">
        <title>Co-occurring genomic capacity for anaerobic methane metabolism and dissimilatory sulfite reduction discovered in the Korarchaeota.</title>
        <authorList>
            <person name="Mckay L.J."/>
            <person name="Dlakic M."/>
            <person name="Fields M.W."/>
            <person name="Delmont T.O."/>
            <person name="Eren A.M."/>
            <person name="Jay Z.J."/>
            <person name="Klingelsmith K.B."/>
            <person name="Rusch D.B."/>
            <person name="Inskeep W.P."/>
        </authorList>
    </citation>
    <scope>NUCLEOTIDE SEQUENCE [LARGE SCALE GENOMIC DNA]</scope>
    <source>
        <strain evidence="3 4">MDKW</strain>
    </source>
</reference>
<sequence length="249" mass="28443">MAKLKIPRVDEIIEVALNNVTRKYGTEDLRELLTRRNFSDVVNELEEEAEKIYRDSEKKAVEEYLKDKGLIGETLAFPVISKIIDNSLIVSIANTRRARAGRTVEEILIRALSALGVRCEGANIKYKGYTPDIIIPSNAAFGSEKHPNLNKVFVLAVKRTLRERWSEDIRIFRFPNSAFILIKPDPDFTPQKAKDMAKGGVRRAYIPDGPYNIYKNDLSELEEQHNVLFKPLSQLPNDLLTFQRQIGIE</sequence>
<dbReference type="SUPFAM" id="SSF52980">
    <property type="entry name" value="Restriction endonuclease-like"/>
    <property type="match status" value="1"/>
</dbReference>
<feature type="coiled-coil region" evidence="1">
    <location>
        <begin position="35"/>
        <end position="62"/>
    </location>
</feature>
<evidence type="ECO:0000259" key="2">
    <source>
        <dbReference type="Pfam" id="PF09019"/>
    </source>
</evidence>
<dbReference type="Proteomes" id="UP000277582">
    <property type="component" value="Unassembled WGS sequence"/>
</dbReference>